<feature type="region of interest" description="Disordered" evidence="1">
    <location>
        <begin position="159"/>
        <end position="202"/>
    </location>
</feature>
<dbReference type="Proteomes" id="UP000183567">
    <property type="component" value="Unassembled WGS sequence"/>
</dbReference>
<keyword evidence="3" id="KW-1185">Reference proteome</keyword>
<evidence type="ECO:0000313" key="3">
    <source>
        <dbReference type="Proteomes" id="UP000183567"/>
    </source>
</evidence>
<organism evidence="2 3">
    <name type="scientific">Rhizopogon vesiculosus</name>
    <dbReference type="NCBI Taxonomy" id="180088"/>
    <lineage>
        <taxon>Eukaryota</taxon>
        <taxon>Fungi</taxon>
        <taxon>Dikarya</taxon>
        <taxon>Basidiomycota</taxon>
        <taxon>Agaricomycotina</taxon>
        <taxon>Agaricomycetes</taxon>
        <taxon>Agaricomycetidae</taxon>
        <taxon>Boletales</taxon>
        <taxon>Suillineae</taxon>
        <taxon>Rhizopogonaceae</taxon>
        <taxon>Rhizopogon</taxon>
    </lineage>
</organism>
<sequence>PPTSQNFTSVIDADVTQRLVQPLKNTCGSLPQGFFDDAQDHIHSSSTHPPAISSATSPSLESRPAFFTRLFSPLLRSHGSVHETTVYNRPSSFTPFNWIRALFPEQPQPDVESEQCQSKIDVPCTRGLPRIAKVRRKSEKKAPISNNVMTININVADTSPPRVVQQSGGVTQQSSSQLATTPTADTSAMQQSSGASHTQQSMQPQVLLAATPDAAIATTISTTTSIVGTLLHPDIVIRQPGPWTRFRLFLCCVSAEIADNPN</sequence>
<feature type="compositionally biased region" description="Polar residues" evidence="1">
    <location>
        <begin position="44"/>
        <end position="58"/>
    </location>
</feature>
<dbReference type="EMBL" id="LVVM01004105">
    <property type="protein sequence ID" value="OJA13555.1"/>
    <property type="molecule type" value="Genomic_DNA"/>
</dbReference>
<accession>A0A1J8Q0N8</accession>
<protein>
    <submittedName>
        <fullName evidence="2">Uncharacterized protein</fullName>
    </submittedName>
</protein>
<feature type="non-terminal residue" evidence="2">
    <location>
        <position position="1"/>
    </location>
</feature>
<evidence type="ECO:0000313" key="2">
    <source>
        <dbReference type="EMBL" id="OJA13555.1"/>
    </source>
</evidence>
<dbReference type="OrthoDB" id="2689608at2759"/>
<feature type="compositionally biased region" description="Low complexity" evidence="1">
    <location>
        <begin position="163"/>
        <end position="177"/>
    </location>
</feature>
<proteinExistence type="predicted"/>
<comment type="caution">
    <text evidence="2">The sequence shown here is derived from an EMBL/GenBank/DDBJ whole genome shotgun (WGS) entry which is preliminary data.</text>
</comment>
<name>A0A1J8Q0N8_9AGAM</name>
<dbReference type="AlphaFoldDB" id="A0A1J8Q0N8"/>
<reference evidence="2 3" key="1">
    <citation type="submission" date="2016-03" db="EMBL/GenBank/DDBJ databases">
        <title>Comparative genomics of the ectomycorrhizal sister species Rhizopogon vinicolor and Rhizopogon vesiculosus (Basidiomycota: Boletales) reveals a divergence of the mating type B locus.</title>
        <authorList>
            <person name="Mujic A.B."/>
            <person name="Kuo A."/>
            <person name="Tritt A."/>
            <person name="Lipzen A."/>
            <person name="Chen C."/>
            <person name="Johnson J."/>
            <person name="Sharma A."/>
            <person name="Barry K."/>
            <person name="Grigoriev I.V."/>
            <person name="Spatafora J.W."/>
        </authorList>
    </citation>
    <scope>NUCLEOTIDE SEQUENCE [LARGE SCALE GENOMIC DNA]</scope>
    <source>
        <strain evidence="2 3">AM-OR11-056</strain>
    </source>
</reference>
<feature type="region of interest" description="Disordered" evidence="1">
    <location>
        <begin position="38"/>
        <end position="58"/>
    </location>
</feature>
<evidence type="ECO:0000256" key="1">
    <source>
        <dbReference type="SAM" id="MobiDB-lite"/>
    </source>
</evidence>
<gene>
    <name evidence="2" type="ORF">AZE42_08220</name>
</gene>
<feature type="compositionally biased region" description="Polar residues" evidence="1">
    <location>
        <begin position="178"/>
        <end position="202"/>
    </location>
</feature>